<feature type="binding site" description="axial binding residue" evidence="12">
    <location>
        <position position="71"/>
    </location>
    <ligand>
        <name>heme</name>
        <dbReference type="ChEBI" id="CHEBI:30413"/>
        <note>ligand shared with second transmembrane subunit</note>
    </ligand>
    <ligandPart>
        <name>Fe</name>
        <dbReference type="ChEBI" id="CHEBI:18248"/>
    </ligandPart>
</feature>
<reference evidence="15" key="2">
    <citation type="submission" date="2015-04" db="EMBL/GenBank/DDBJ databases">
        <title>The complete genome sequence of Erythrobacter sp. s21-N3.</title>
        <authorList>
            <person name="Zhuang L."/>
            <person name="Liu Y."/>
            <person name="Shao Z."/>
        </authorList>
    </citation>
    <scope>NUCLEOTIDE SEQUENCE [LARGE SCALE GENOMIC DNA]</scope>
    <source>
        <strain evidence="15">s21-N3</strain>
    </source>
</reference>
<evidence type="ECO:0000256" key="10">
    <source>
        <dbReference type="ARBA" id="ARBA00023136"/>
    </source>
</evidence>
<dbReference type="PROSITE" id="PS01001">
    <property type="entry name" value="SDH_CYT_2"/>
    <property type="match status" value="1"/>
</dbReference>
<protein>
    <recommendedName>
        <fullName evidence="4">Succinate dehydrogenase cytochrome b556 subunit</fullName>
    </recommendedName>
</protein>
<dbReference type="GO" id="GO:0016020">
    <property type="term" value="C:membrane"/>
    <property type="evidence" value="ECO:0007669"/>
    <property type="project" value="UniProtKB-SubCell"/>
</dbReference>
<name>A0A0H4VKF6_9SPHN</name>
<evidence type="ECO:0000256" key="11">
    <source>
        <dbReference type="ARBA" id="ARBA00025912"/>
    </source>
</evidence>
<evidence type="ECO:0000256" key="12">
    <source>
        <dbReference type="PIRSR" id="PIRSR000178-1"/>
    </source>
</evidence>
<feature type="transmembrane region" description="Helical" evidence="13">
    <location>
        <begin position="96"/>
        <end position="115"/>
    </location>
</feature>
<dbReference type="AlphaFoldDB" id="A0A0H4VKF6"/>
<dbReference type="Pfam" id="PF01127">
    <property type="entry name" value="Sdh_cyt"/>
    <property type="match status" value="1"/>
</dbReference>
<comment type="subunit">
    <text evidence="11">Part of an enzyme complex containing four subunits: a flavoprotein, an iron-sulfur protein, plus two membrane-anchoring proteins, SdhC and SdhD. The complex can form homotrimers.</text>
</comment>
<gene>
    <name evidence="14" type="ORF">CP97_13945</name>
</gene>
<comment type="cofactor">
    <cofactor evidence="12">
        <name>heme</name>
        <dbReference type="ChEBI" id="CHEBI:30413"/>
    </cofactor>
    <text evidence="12">The heme is bound between the two transmembrane subunits.</text>
</comment>
<proteinExistence type="inferred from homology"/>
<dbReference type="EMBL" id="CP011310">
    <property type="protein sequence ID" value="AKQ43484.2"/>
    <property type="molecule type" value="Genomic_DNA"/>
</dbReference>
<comment type="function">
    <text evidence="1">Membrane-anchoring subunit of succinate dehydrogenase (SDH).</text>
</comment>
<evidence type="ECO:0000256" key="1">
    <source>
        <dbReference type="ARBA" id="ARBA00004050"/>
    </source>
</evidence>
<dbReference type="STRING" id="1648404.CP97_13945"/>
<feature type="transmembrane region" description="Helical" evidence="13">
    <location>
        <begin position="48"/>
        <end position="69"/>
    </location>
</feature>
<dbReference type="GO" id="GO:0009055">
    <property type="term" value="F:electron transfer activity"/>
    <property type="evidence" value="ECO:0007669"/>
    <property type="project" value="InterPro"/>
</dbReference>
<dbReference type="Proteomes" id="UP000059113">
    <property type="component" value="Chromosome"/>
</dbReference>
<dbReference type="PIRSF" id="PIRSF000178">
    <property type="entry name" value="SDH_cyt_b560"/>
    <property type="match status" value="1"/>
</dbReference>
<sequence length="116" mass="13028">MSIWKWEIHAITSIFHRITGDGMALLGLPMLVWWLYAVSAGPEAYETFHGFASSWVGMIVLIGLTYAFFQHLGSGLRHFVMDVGAGYQVDTARTTAFSVFVFAIIATAAFWLFLFR</sequence>
<dbReference type="SUPFAM" id="SSF81343">
    <property type="entry name" value="Fumarate reductase respiratory complex transmembrane subunits"/>
    <property type="match status" value="1"/>
</dbReference>
<accession>A0A0H4VKF6</accession>
<keyword evidence="7 12" id="KW-0479">Metal-binding</keyword>
<keyword evidence="9 12" id="KW-0408">Iron</keyword>
<dbReference type="PANTHER" id="PTHR10978">
    <property type="entry name" value="SUCCINATE DEHYDROGENASE CYTOCHROME B560 SUBUNIT"/>
    <property type="match status" value="1"/>
</dbReference>
<keyword evidence="8 13" id="KW-1133">Transmembrane helix</keyword>
<dbReference type="GO" id="GO:0046872">
    <property type="term" value="F:metal ion binding"/>
    <property type="evidence" value="ECO:0007669"/>
    <property type="project" value="UniProtKB-KW"/>
</dbReference>
<feature type="transmembrane region" description="Helical" evidence="13">
    <location>
        <begin position="14"/>
        <end position="36"/>
    </location>
</feature>
<comment type="subcellular location">
    <subcellularLocation>
        <location evidence="2">Membrane</location>
        <topology evidence="2">Multi-pass membrane protein</topology>
    </subcellularLocation>
</comment>
<dbReference type="CDD" id="cd03499">
    <property type="entry name" value="SQR_TypeC_SdhC"/>
    <property type="match status" value="1"/>
</dbReference>
<evidence type="ECO:0000256" key="8">
    <source>
        <dbReference type="ARBA" id="ARBA00022989"/>
    </source>
</evidence>
<dbReference type="InterPro" id="IPR000701">
    <property type="entry name" value="SuccDH_FuR_B_TM-su"/>
</dbReference>
<evidence type="ECO:0000256" key="13">
    <source>
        <dbReference type="SAM" id="Phobius"/>
    </source>
</evidence>
<organism evidence="14 15">
    <name type="scientific">Aurantiacibacter atlanticus</name>
    <dbReference type="NCBI Taxonomy" id="1648404"/>
    <lineage>
        <taxon>Bacteria</taxon>
        <taxon>Pseudomonadati</taxon>
        <taxon>Pseudomonadota</taxon>
        <taxon>Alphaproteobacteria</taxon>
        <taxon>Sphingomonadales</taxon>
        <taxon>Erythrobacteraceae</taxon>
        <taxon>Aurantiacibacter</taxon>
    </lineage>
</organism>
<dbReference type="InterPro" id="IPR014314">
    <property type="entry name" value="Succ_DH_cytb556"/>
</dbReference>
<evidence type="ECO:0000313" key="15">
    <source>
        <dbReference type="Proteomes" id="UP000059113"/>
    </source>
</evidence>
<dbReference type="InterPro" id="IPR018495">
    <property type="entry name" value="Succ_DH_cyt_bsu_CS"/>
</dbReference>
<dbReference type="KEGG" id="ery:CP97_13945"/>
<evidence type="ECO:0000313" key="14">
    <source>
        <dbReference type="EMBL" id="AKQ43484.2"/>
    </source>
</evidence>
<keyword evidence="6 13" id="KW-0812">Transmembrane</keyword>
<dbReference type="GO" id="GO:0006099">
    <property type="term" value="P:tricarboxylic acid cycle"/>
    <property type="evidence" value="ECO:0007669"/>
    <property type="project" value="InterPro"/>
</dbReference>
<keyword evidence="10 13" id="KW-0472">Membrane</keyword>
<evidence type="ECO:0000256" key="6">
    <source>
        <dbReference type="ARBA" id="ARBA00022692"/>
    </source>
</evidence>
<evidence type="ECO:0000256" key="5">
    <source>
        <dbReference type="ARBA" id="ARBA00022617"/>
    </source>
</evidence>
<comment type="similarity">
    <text evidence="3">Belongs to the cytochrome b560 family.</text>
</comment>
<reference evidence="14 15" key="1">
    <citation type="journal article" date="2015" name="Int. J. Syst. Evol. Microbiol.">
        <title>Erythrobacter atlanticus sp. nov., a bacterium from ocean sediment able to degrade polycyclic aromatic hydrocarbons.</title>
        <authorList>
            <person name="Zhuang L."/>
            <person name="Liu Y."/>
            <person name="Wang L."/>
            <person name="Wang W."/>
            <person name="Shao Z."/>
        </authorList>
    </citation>
    <scope>NUCLEOTIDE SEQUENCE [LARGE SCALE GENOMIC DNA]</scope>
    <source>
        <strain evidence="15">s21-N3</strain>
    </source>
</reference>
<evidence type="ECO:0000256" key="7">
    <source>
        <dbReference type="ARBA" id="ARBA00022723"/>
    </source>
</evidence>
<dbReference type="Gene3D" id="1.20.1300.10">
    <property type="entry name" value="Fumarate reductase/succinate dehydrogenase, transmembrane subunit"/>
    <property type="match status" value="1"/>
</dbReference>
<dbReference type="InterPro" id="IPR034804">
    <property type="entry name" value="SQR/QFR_C/D"/>
</dbReference>
<keyword evidence="5 12" id="KW-0349">Heme</keyword>
<evidence type="ECO:0000256" key="4">
    <source>
        <dbReference type="ARBA" id="ARBA00020076"/>
    </source>
</evidence>
<evidence type="ECO:0000256" key="2">
    <source>
        <dbReference type="ARBA" id="ARBA00004141"/>
    </source>
</evidence>
<keyword evidence="15" id="KW-1185">Reference proteome</keyword>
<evidence type="ECO:0000256" key="9">
    <source>
        <dbReference type="ARBA" id="ARBA00023004"/>
    </source>
</evidence>
<dbReference type="PANTHER" id="PTHR10978:SF5">
    <property type="entry name" value="SUCCINATE DEHYDROGENASE CYTOCHROME B560 SUBUNIT, MITOCHONDRIAL"/>
    <property type="match status" value="1"/>
</dbReference>
<dbReference type="NCBIfam" id="TIGR02970">
    <property type="entry name" value="succ_dehyd_cytB"/>
    <property type="match status" value="1"/>
</dbReference>
<evidence type="ECO:0000256" key="3">
    <source>
        <dbReference type="ARBA" id="ARBA00007244"/>
    </source>
</evidence>